<name>A0ACC2MZS6_PERAE</name>
<evidence type="ECO:0000313" key="1">
    <source>
        <dbReference type="EMBL" id="KAJ8651181.1"/>
    </source>
</evidence>
<dbReference type="Proteomes" id="UP001234297">
    <property type="component" value="Chromosome 1"/>
</dbReference>
<dbReference type="EMBL" id="CM056809">
    <property type="protein sequence ID" value="KAJ8651181.1"/>
    <property type="molecule type" value="Genomic_DNA"/>
</dbReference>
<proteinExistence type="predicted"/>
<comment type="caution">
    <text evidence="1">The sequence shown here is derived from an EMBL/GenBank/DDBJ whole genome shotgun (WGS) entry which is preliminary data.</text>
</comment>
<gene>
    <name evidence="1" type="ORF">MRB53_004204</name>
</gene>
<protein>
    <submittedName>
        <fullName evidence="1">Uncharacterized protein</fullName>
    </submittedName>
</protein>
<accession>A0ACC2MZS6</accession>
<evidence type="ECO:0000313" key="2">
    <source>
        <dbReference type="Proteomes" id="UP001234297"/>
    </source>
</evidence>
<keyword evidence="2" id="KW-1185">Reference proteome</keyword>
<sequence length="81" mass="9118">MTCTCLKEGHVKCSVLDLQENKRRERTSICLTATRGFLSSCASTIEAVRWWEARSDGRWSLVEQVSTKPGGDDDGENNLQR</sequence>
<reference evidence="1 2" key="1">
    <citation type="journal article" date="2022" name="Hortic Res">
        <title>A haplotype resolved chromosomal level avocado genome allows analysis of novel avocado genes.</title>
        <authorList>
            <person name="Nath O."/>
            <person name="Fletcher S.J."/>
            <person name="Hayward A."/>
            <person name="Shaw L.M."/>
            <person name="Masouleh A.K."/>
            <person name="Furtado A."/>
            <person name="Henry R.J."/>
            <person name="Mitter N."/>
        </authorList>
    </citation>
    <scope>NUCLEOTIDE SEQUENCE [LARGE SCALE GENOMIC DNA]</scope>
    <source>
        <strain evidence="2">cv. Hass</strain>
    </source>
</reference>
<organism evidence="1 2">
    <name type="scientific">Persea americana</name>
    <name type="common">Avocado</name>
    <dbReference type="NCBI Taxonomy" id="3435"/>
    <lineage>
        <taxon>Eukaryota</taxon>
        <taxon>Viridiplantae</taxon>
        <taxon>Streptophyta</taxon>
        <taxon>Embryophyta</taxon>
        <taxon>Tracheophyta</taxon>
        <taxon>Spermatophyta</taxon>
        <taxon>Magnoliopsida</taxon>
        <taxon>Magnoliidae</taxon>
        <taxon>Laurales</taxon>
        <taxon>Lauraceae</taxon>
        <taxon>Persea</taxon>
    </lineage>
</organism>